<dbReference type="InterPro" id="IPR052515">
    <property type="entry name" value="Gfo/Idh/MocA_Oxidoreductase"/>
</dbReference>
<dbReference type="PANTHER" id="PTHR43249">
    <property type="entry name" value="UDP-N-ACETYL-2-AMINO-2-DEOXY-D-GLUCURONATE OXIDASE"/>
    <property type="match status" value="1"/>
</dbReference>
<dbReference type="EMBL" id="JAEMUH010000004">
    <property type="protein sequence ID" value="MBJ7549966.1"/>
    <property type="molecule type" value="Genomic_DNA"/>
</dbReference>
<feature type="domain" description="GFO/IDH/MocA-like oxidoreductase" evidence="2">
    <location>
        <begin position="136"/>
        <end position="257"/>
    </location>
</feature>
<dbReference type="Pfam" id="PF01408">
    <property type="entry name" value="GFO_IDH_MocA"/>
    <property type="match status" value="1"/>
</dbReference>
<feature type="domain" description="Gfo/Idh/MocA-like oxidoreductase N-terminal" evidence="1">
    <location>
        <begin position="8"/>
        <end position="124"/>
    </location>
</feature>
<dbReference type="PANTHER" id="PTHR43249:SF1">
    <property type="entry name" value="D-GLUCOSIDE 3-DEHYDROGENASE"/>
    <property type="match status" value="1"/>
</dbReference>
<evidence type="ECO:0000259" key="1">
    <source>
        <dbReference type="Pfam" id="PF01408"/>
    </source>
</evidence>
<dbReference type="InterPro" id="IPR036291">
    <property type="entry name" value="NAD(P)-bd_dom_sf"/>
</dbReference>
<accession>A0ABS0ZAI3</accession>
<dbReference type="RefSeq" id="WP_199461566.1">
    <property type="nucleotide sequence ID" value="NZ_JAEMUH010000004.1"/>
</dbReference>
<sequence length="358" mass="39677">MSNTQIMKAAFLGCGRVAEHYLHILSTEKIEDLKIVAVCDLNNEKSNSMARRLSCQGFTDVNLMIQSHDLDVIFVLTPSGNHFEHAKLILSNGINVVCEKPVTMIPENALELQKIATDKGLFCTTVFQNRLNPAMLAAKNAMNLGRLKTIVSANVRLQWCRYQDYYEDGWHGTWAMDGGVINQQAIHHIDALRWLCGPVHSVCATSANRINKLEAEDTLTAILKFESGALATIEATTAARPEDFEASLSIIGEAGKIQIGGIALNKIEQWRFIEYTDFDLSTQECCSTEVPNGYGLSHTQFLRNLVDSFQHNLEPEVTIQSALPTLELVHALYASVETGGWVSLEDRPRSSKLGIKLS</sequence>
<dbReference type="Proteomes" id="UP000598488">
    <property type="component" value="Unassembled WGS sequence"/>
</dbReference>
<proteinExistence type="predicted"/>
<gene>
    <name evidence="3" type="ORF">JHD44_04685</name>
</gene>
<protein>
    <submittedName>
        <fullName evidence="3">Gfo/Idh/MocA family oxidoreductase</fullName>
    </submittedName>
</protein>
<evidence type="ECO:0000313" key="4">
    <source>
        <dbReference type="Proteomes" id="UP000598488"/>
    </source>
</evidence>
<dbReference type="Pfam" id="PF22725">
    <property type="entry name" value="GFO_IDH_MocA_C3"/>
    <property type="match status" value="1"/>
</dbReference>
<dbReference type="SUPFAM" id="SSF55347">
    <property type="entry name" value="Glyceraldehyde-3-phosphate dehydrogenase-like, C-terminal domain"/>
    <property type="match status" value="1"/>
</dbReference>
<dbReference type="InterPro" id="IPR000683">
    <property type="entry name" value="Gfo/Idh/MocA-like_OxRdtase_N"/>
</dbReference>
<reference evidence="3 4" key="1">
    <citation type="submission" date="2020-12" db="EMBL/GenBank/DDBJ databases">
        <title>Comparative genome analysis of fungal antagonists Marinomonas ostreistagni 398 and M. spartinae 468.</title>
        <authorList>
            <person name="Fields J.L."/>
            <person name="Mavrodi O.V."/>
            <person name="Biber P.D."/>
            <person name="Indest K.J."/>
            <person name="Mavrodi D.V."/>
        </authorList>
    </citation>
    <scope>NUCLEOTIDE SEQUENCE [LARGE SCALE GENOMIC DNA]</scope>
    <source>
        <strain evidence="3 4">USM7</strain>
    </source>
</reference>
<keyword evidence="4" id="KW-1185">Reference proteome</keyword>
<name>A0ABS0ZAI3_9GAMM</name>
<evidence type="ECO:0000313" key="3">
    <source>
        <dbReference type="EMBL" id="MBJ7549966.1"/>
    </source>
</evidence>
<dbReference type="InterPro" id="IPR055170">
    <property type="entry name" value="GFO_IDH_MocA-like_dom"/>
</dbReference>
<dbReference type="Gene3D" id="3.40.50.720">
    <property type="entry name" value="NAD(P)-binding Rossmann-like Domain"/>
    <property type="match status" value="1"/>
</dbReference>
<comment type="caution">
    <text evidence="3">The sequence shown here is derived from an EMBL/GenBank/DDBJ whole genome shotgun (WGS) entry which is preliminary data.</text>
</comment>
<dbReference type="Gene3D" id="3.30.360.10">
    <property type="entry name" value="Dihydrodipicolinate Reductase, domain 2"/>
    <property type="match status" value="1"/>
</dbReference>
<dbReference type="SUPFAM" id="SSF51735">
    <property type="entry name" value="NAD(P)-binding Rossmann-fold domains"/>
    <property type="match status" value="1"/>
</dbReference>
<organism evidence="3 4">
    <name type="scientific">Marinomonas ostreistagni</name>
    <dbReference type="NCBI Taxonomy" id="359209"/>
    <lineage>
        <taxon>Bacteria</taxon>
        <taxon>Pseudomonadati</taxon>
        <taxon>Pseudomonadota</taxon>
        <taxon>Gammaproteobacteria</taxon>
        <taxon>Oceanospirillales</taxon>
        <taxon>Oceanospirillaceae</taxon>
        <taxon>Marinomonas</taxon>
    </lineage>
</organism>
<evidence type="ECO:0000259" key="2">
    <source>
        <dbReference type="Pfam" id="PF22725"/>
    </source>
</evidence>